<evidence type="ECO:0000313" key="2">
    <source>
        <dbReference type="EMBL" id="GMF28629.1"/>
    </source>
</evidence>
<evidence type="ECO:0000313" key="3">
    <source>
        <dbReference type="Proteomes" id="UP001165121"/>
    </source>
</evidence>
<keyword evidence="3" id="KW-1185">Reference proteome</keyword>
<reference evidence="2" key="1">
    <citation type="submission" date="2023-04" db="EMBL/GenBank/DDBJ databases">
        <title>Phytophthora fragariaefolia NBRC 109709.</title>
        <authorList>
            <person name="Ichikawa N."/>
            <person name="Sato H."/>
            <person name="Tonouchi N."/>
        </authorList>
    </citation>
    <scope>NUCLEOTIDE SEQUENCE</scope>
    <source>
        <strain evidence="2">NBRC 109709</strain>
    </source>
</reference>
<feature type="region of interest" description="Disordered" evidence="1">
    <location>
        <begin position="76"/>
        <end position="95"/>
    </location>
</feature>
<gene>
    <name evidence="2" type="ORF">Pfra01_000595500</name>
</gene>
<dbReference type="Proteomes" id="UP001165121">
    <property type="component" value="Unassembled WGS sequence"/>
</dbReference>
<sequence>MAVGGVLWEKKNVADAGSDHGNCEMIDYNYRSLYESTHTPICRFCFTAFSRALALLISNSSSSEFVASATPSSRQTVASANSNSSQARLPKRSNSASNGLTRFLLGFAGVDLVDAELHVSAEPQSDVASLHSENDSSSSRLRSALRVLLSRTISDGHSSKLAAFSFSLSDFTF</sequence>
<name>A0A9W6UB41_9STRA</name>
<protein>
    <submittedName>
        <fullName evidence="2">Unnamed protein product</fullName>
    </submittedName>
</protein>
<proteinExistence type="predicted"/>
<dbReference type="AlphaFoldDB" id="A0A9W6UB41"/>
<comment type="caution">
    <text evidence="2">The sequence shown here is derived from an EMBL/GenBank/DDBJ whole genome shotgun (WGS) entry which is preliminary data.</text>
</comment>
<accession>A0A9W6UB41</accession>
<organism evidence="2 3">
    <name type="scientific">Phytophthora fragariaefolia</name>
    <dbReference type="NCBI Taxonomy" id="1490495"/>
    <lineage>
        <taxon>Eukaryota</taxon>
        <taxon>Sar</taxon>
        <taxon>Stramenopiles</taxon>
        <taxon>Oomycota</taxon>
        <taxon>Peronosporomycetes</taxon>
        <taxon>Peronosporales</taxon>
        <taxon>Peronosporaceae</taxon>
        <taxon>Phytophthora</taxon>
    </lineage>
</organism>
<evidence type="ECO:0000256" key="1">
    <source>
        <dbReference type="SAM" id="MobiDB-lite"/>
    </source>
</evidence>
<dbReference type="EMBL" id="BSXT01000490">
    <property type="protein sequence ID" value="GMF28629.1"/>
    <property type="molecule type" value="Genomic_DNA"/>
</dbReference>